<reference evidence="1 2" key="1">
    <citation type="submission" date="2021-01" db="EMBL/GenBank/DDBJ databases">
        <title>Whole genome shotgun sequence of Actinoplanes couchii NBRC 106145.</title>
        <authorList>
            <person name="Komaki H."/>
            <person name="Tamura T."/>
        </authorList>
    </citation>
    <scope>NUCLEOTIDE SEQUENCE [LARGE SCALE GENOMIC DNA]</scope>
    <source>
        <strain evidence="1 2">NBRC 106145</strain>
    </source>
</reference>
<evidence type="ECO:0008006" key="3">
    <source>
        <dbReference type="Google" id="ProtNLM"/>
    </source>
</evidence>
<dbReference type="Proteomes" id="UP000612282">
    <property type="component" value="Unassembled WGS sequence"/>
</dbReference>
<gene>
    <name evidence="1" type="ORF">Aco03nite_057190</name>
</gene>
<dbReference type="EMBL" id="BOMG01000071">
    <property type="protein sequence ID" value="GID57315.1"/>
    <property type="molecule type" value="Genomic_DNA"/>
</dbReference>
<keyword evidence="2" id="KW-1185">Reference proteome</keyword>
<dbReference type="InterPro" id="IPR012349">
    <property type="entry name" value="Split_barrel_FMN-bd"/>
</dbReference>
<proteinExistence type="predicted"/>
<evidence type="ECO:0000313" key="1">
    <source>
        <dbReference type="EMBL" id="GID57315.1"/>
    </source>
</evidence>
<accession>A0ABQ3XFV7</accession>
<protein>
    <recommendedName>
        <fullName evidence="3">Deazaflavin-dependent nitroreductase family protein</fullName>
    </recommendedName>
</protein>
<sequence>MAFTDKKLREMYAGGRGNTTARRFAHLWARIHALGLAPRRWVTLEVPGRRSGRITRFPLGMADWQGHWYLVPMLGADCNWVRNVRAASGRAVLRHGRSRPCHLVELPVPERAPILRRFLQQVPGARPHIPLNPNASLPDFAAVADQYPIFRVDYITDRIPARQENPLPRH</sequence>
<comment type="caution">
    <text evidence="1">The sequence shown here is derived from an EMBL/GenBank/DDBJ whole genome shotgun (WGS) entry which is preliminary data.</text>
</comment>
<dbReference type="RefSeq" id="WP_239145499.1">
    <property type="nucleotide sequence ID" value="NZ_BAAAQE010000092.1"/>
</dbReference>
<dbReference type="Gene3D" id="2.30.110.10">
    <property type="entry name" value="Electron Transport, Fmn-binding Protein, Chain A"/>
    <property type="match status" value="1"/>
</dbReference>
<name>A0ABQ3XFV7_9ACTN</name>
<evidence type="ECO:0000313" key="2">
    <source>
        <dbReference type="Proteomes" id="UP000612282"/>
    </source>
</evidence>
<organism evidence="1 2">
    <name type="scientific">Actinoplanes couchii</name>
    <dbReference type="NCBI Taxonomy" id="403638"/>
    <lineage>
        <taxon>Bacteria</taxon>
        <taxon>Bacillati</taxon>
        <taxon>Actinomycetota</taxon>
        <taxon>Actinomycetes</taxon>
        <taxon>Micromonosporales</taxon>
        <taxon>Micromonosporaceae</taxon>
        <taxon>Actinoplanes</taxon>
    </lineage>
</organism>